<gene>
    <name evidence="1" type="ORF">ORPV_366</name>
</gene>
<dbReference type="GeneID" id="35382146"/>
<dbReference type="EMBL" id="LT906555">
    <property type="protein sequence ID" value="SNW62270.1"/>
    <property type="molecule type" value="Genomic_DNA"/>
</dbReference>
<dbReference type="KEGG" id="vg:35382146"/>
<name>A0A2I2L427_9VIRU</name>
<sequence length="393" mass="46714">MSLHILLQELPPEIQYAIYKNFTISELVSLSNDDNYKYLKDINYDSLWGYIAIDNFNISYINEFNKLNNTEYLCWYDICKYFSSLNCEYLTLLNLGKLKQFYILKYILEKMDPKKYKKKTIERKLRRRERSIILSGLFYSAIEDNNISLLQFLIMGQKYKIETTKISILYEALCRNEELELLNYIEKIYGDFILYVDKNSIYNIFSEAASAGRLHIIKFIYNKFGRKKEYSNIVLEKSIINGDNDMFRWAYSVGANLCNNYGRPLFIALEIDNKFAIDFLISKGVGIQINNILTTGQQIHCVSEIEYNTNFDIIMKRLINIAAKYGYDNIIRSLICNLLHCYKNKDNYRILEKELMDECKNIAIENKNYDTLYVIKTSKSLCYECWWESRHRR</sequence>
<evidence type="ECO:0000313" key="1">
    <source>
        <dbReference type="EMBL" id="SNW62270.1"/>
    </source>
</evidence>
<organism evidence="1">
    <name type="scientific">Orpheovirus IHUMI-LCC2</name>
    <dbReference type="NCBI Taxonomy" id="2023057"/>
    <lineage>
        <taxon>Viruses</taxon>
        <taxon>Varidnaviria</taxon>
        <taxon>Bamfordvirae</taxon>
        <taxon>Nucleocytoviricota</taxon>
        <taxon>Megaviricetes</taxon>
        <taxon>Pimascovirales</taxon>
        <taxon>Ocovirineae</taxon>
        <taxon>Orpheoviridae</taxon>
        <taxon>Alphaorpheovirus</taxon>
        <taxon>Alphaorpheovirus massiliense</taxon>
    </lineage>
</organism>
<dbReference type="Proteomes" id="UP000236316">
    <property type="component" value="Segment"/>
</dbReference>
<protein>
    <submittedName>
        <fullName evidence="1">Ankyrin-repeat protein</fullName>
    </submittedName>
</protein>
<dbReference type="RefSeq" id="YP_009448572.1">
    <property type="nucleotide sequence ID" value="NC_036594.1"/>
</dbReference>
<proteinExistence type="predicted"/>
<keyword evidence="2" id="KW-1185">Reference proteome</keyword>
<evidence type="ECO:0000313" key="2">
    <source>
        <dbReference type="Proteomes" id="UP000236316"/>
    </source>
</evidence>
<dbReference type="InterPro" id="IPR036770">
    <property type="entry name" value="Ankyrin_rpt-contain_sf"/>
</dbReference>
<accession>A0A2I2L427</accession>
<dbReference type="SUPFAM" id="SSF48403">
    <property type="entry name" value="Ankyrin repeat"/>
    <property type="match status" value="1"/>
</dbReference>
<reference evidence="1" key="1">
    <citation type="submission" date="2017-08" db="EMBL/GenBank/DDBJ databases">
        <authorList>
            <consortium name="Urmite Genomes"/>
        </authorList>
    </citation>
    <scope>NUCLEOTIDE SEQUENCE [LARGE SCALE GENOMIC DNA]</scope>
    <source>
        <strain evidence="1">IHUMI-LCC2</strain>
    </source>
</reference>